<dbReference type="AlphaFoldDB" id="A0A4R3TG75"/>
<comment type="cofactor">
    <cofactor evidence="1">
        <name>Mg(2+)</name>
        <dbReference type="ChEBI" id="CHEBI:18420"/>
    </cofactor>
</comment>
<dbReference type="Proteomes" id="UP000295773">
    <property type="component" value="Unassembled WGS sequence"/>
</dbReference>
<dbReference type="Gene3D" id="3.30.540.10">
    <property type="entry name" value="Fructose-1,6-Bisphosphatase, subunit A, domain 1"/>
    <property type="match status" value="1"/>
</dbReference>
<dbReference type="RefSeq" id="WP_132224451.1">
    <property type="nucleotide sequence ID" value="NZ_JANKBG010000007.1"/>
</dbReference>
<dbReference type="InterPro" id="IPR000760">
    <property type="entry name" value="Inositol_monophosphatase-like"/>
</dbReference>
<dbReference type="SUPFAM" id="SSF56655">
    <property type="entry name" value="Carbohydrate phosphatase"/>
    <property type="match status" value="1"/>
</dbReference>
<dbReference type="Pfam" id="PF00459">
    <property type="entry name" value="Inositol_P"/>
    <property type="match status" value="1"/>
</dbReference>
<evidence type="ECO:0000256" key="1">
    <source>
        <dbReference type="PIRSR" id="PIRSR600760-2"/>
    </source>
</evidence>
<dbReference type="EMBL" id="SMBP01000007">
    <property type="protein sequence ID" value="TCU60346.1"/>
    <property type="molecule type" value="Genomic_DNA"/>
</dbReference>
<dbReference type="GO" id="GO:0046872">
    <property type="term" value="F:metal ion binding"/>
    <property type="evidence" value="ECO:0007669"/>
    <property type="project" value="UniProtKB-KW"/>
</dbReference>
<keyword evidence="1" id="KW-0460">Magnesium</keyword>
<sequence length="285" mass="32649">MDVHTIAPILFQTVKAAGVVARNLQANIQNEGKTIEREERESDAHFAMREAKTKVDELVQEMLLQSVYPYLGHMVTLDVEEDTPSLRLYPKQDHAYTLIIDPIDGTLPYIQQADTYSICVTLLQEHEPLIVIVYFPARDVCYSYVEDAGTMYYEQASLKTYEQGEKLTFPSQPPMPKLLFKNARVPQALVEKMQDAGYEVIDDQVHGWNCPAAILACMRYEAMAYCCAKRNLRDVMLAMIMAKMQHGYAYDFKGNPILWNTHGRQAEIVVSGYDLTEFFKKLERN</sequence>
<evidence type="ECO:0000313" key="2">
    <source>
        <dbReference type="EMBL" id="TCU60346.1"/>
    </source>
</evidence>
<keyword evidence="1" id="KW-0479">Metal-binding</keyword>
<name>A0A4R3TG75_9FIRM</name>
<proteinExistence type="predicted"/>
<accession>A0A4R3TG75</accession>
<feature type="binding site" evidence="1">
    <location>
        <position position="101"/>
    </location>
    <ligand>
        <name>Mg(2+)</name>
        <dbReference type="ChEBI" id="CHEBI:18420"/>
        <label>1</label>
        <note>catalytic</note>
    </ligand>
</feature>
<keyword evidence="3" id="KW-1185">Reference proteome</keyword>
<feature type="binding site" evidence="1">
    <location>
        <position position="104"/>
    </location>
    <ligand>
        <name>Mg(2+)</name>
        <dbReference type="ChEBI" id="CHEBI:18420"/>
        <label>1</label>
        <note>catalytic</note>
    </ligand>
</feature>
<feature type="binding site" evidence="1">
    <location>
        <position position="103"/>
    </location>
    <ligand>
        <name>Mg(2+)</name>
        <dbReference type="ChEBI" id="CHEBI:18420"/>
        <label>1</label>
        <note>catalytic</note>
    </ligand>
</feature>
<comment type="caution">
    <text evidence="2">The sequence shown here is derived from an EMBL/GenBank/DDBJ whole genome shotgun (WGS) entry which is preliminary data.</text>
</comment>
<gene>
    <name evidence="2" type="ORF">EDD61_10735</name>
</gene>
<protein>
    <submittedName>
        <fullName evidence="2">Fructose-1,6-bisphosphatase/inositol monophosphatase family enzyme</fullName>
    </submittedName>
</protein>
<organism evidence="2 3">
    <name type="scientific">Longicatena caecimuris</name>
    <dbReference type="NCBI Taxonomy" id="1796635"/>
    <lineage>
        <taxon>Bacteria</taxon>
        <taxon>Bacillati</taxon>
        <taxon>Bacillota</taxon>
        <taxon>Erysipelotrichia</taxon>
        <taxon>Erysipelotrichales</taxon>
        <taxon>Erysipelotrichaceae</taxon>
        <taxon>Longicatena</taxon>
    </lineage>
</organism>
<reference evidence="2 3" key="1">
    <citation type="submission" date="2019-03" db="EMBL/GenBank/DDBJ databases">
        <title>Genomic Encyclopedia of Type Strains, Phase IV (KMG-IV): sequencing the most valuable type-strain genomes for metagenomic binning, comparative biology and taxonomic classification.</title>
        <authorList>
            <person name="Goeker M."/>
        </authorList>
    </citation>
    <scope>NUCLEOTIDE SEQUENCE [LARGE SCALE GENOMIC DNA]</scope>
    <source>
        <strain evidence="2 3">DSM 29481</strain>
    </source>
</reference>
<feature type="binding site" evidence="1">
    <location>
        <position position="80"/>
    </location>
    <ligand>
        <name>Mg(2+)</name>
        <dbReference type="ChEBI" id="CHEBI:18420"/>
        <label>1</label>
        <note>catalytic</note>
    </ligand>
</feature>
<evidence type="ECO:0000313" key="3">
    <source>
        <dbReference type="Proteomes" id="UP000295773"/>
    </source>
</evidence>